<dbReference type="PANTHER" id="PTHR22847:SF637">
    <property type="entry name" value="WD REPEAT DOMAIN 5B"/>
    <property type="match status" value="1"/>
</dbReference>
<feature type="repeat" description="WD" evidence="3">
    <location>
        <begin position="113"/>
        <end position="156"/>
    </location>
</feature>
<evidence type="ECO:0000256" key="1">
    <source>
        <dbReference type="ARBA" id="ARBA00022574"/>
    </source>
</evidence>
<evidence type="ECO:0000256" key="2">
    <source>
        <dbReference type="ARBA" id="ARBA00022737"/>
    </source>
</evidence>
<dbReference type="SMART" id="SM00320">
    <property type="entry name" value="WD40"/>
    <property type="match status" value="2"/>
</dbReference>
<feature type="compositionally biased region" description="Basic residues" evidence="4">
    <location>
        <begin position="386"/>
        <end position="396"/>
    </location>
</feature>
<evidence type="ECO:0000256" key="3">
    <source>
        <dbReference type="PROSITE-ProRule" id="PRU00221"/>
    </source>
</evidence>
<protein>
    <submittedName>
        <fullName evidence="5">Uncharacterized protein</fullName>
    </submittedName>
</protein>
<dbReference type="Proteomes" id="UP001382904">
    <property type="component" value="Unassembled WGS sequence"/>
</dbReference>
<feature type="region of interest" description="Disordered" evidence="4">
    <location>
        <begin position="379"/>
        <end position="450"/>
    </location>
</feature>
<dbReference type="InterPro" id="IPR015943">
    <property type="entry name" value="WD40/YVTN_repeat-like_dom_sf"/>
</dbReference>
<dbReference type="EMBL" id="JBBKAM010000004">
    <property type="protein sequence ID" value="MEJ8645976.1"/>
    <property type="molecule type" value="Genomic_DNA"/>
</dbReference>
<reference evidence="5 6" key="1">
    <citation type="submission" date="2024-03" db="EMBL/GenBank/DDBJ databases">
        <title>Novel Streptomyces species of biotechnological and ecological value are a feature of Machair soil.</title>
        <authorList>
            <person name="Prole J.R."/>
            <person name="Goodfellow M."/>
            <person name="Allenby N."/>
            <person name="Ward A.C."/>
        </authorList>
    </citation>
    <scope>NUCLEOTIDE SEQUENCE [LARGE SCALE GENOMIC DNA]</scope>
    <source>
        <strain evidence="5 6">MS1.HAVA.3</strain>
    </source>
</reference>
<dbReference type="Gene3D" id="2.130.10.10">
    <property type="entry name" value="YVTN repeat-like/Quinoprotein amine dehydrogenase"/>
    <property type="match status" value="1"/>
</dbReference>
<proteinExistence type="predicted"/>
<dbReference type="Pfam" id="PF00400">
    <property type="entry name" value="WD40"/>
    <property type="match status" value="1"/>
</dbReference>
<dbReference type="InterPro" id="IPR036322">
    <property type="entry name" value="WD40_repeat_dom_sf"/>
</dbReference>
<keyword evidence="6" id="KW-1185">Reference proteome</keyword>
<dbReference type="PROSITE" id="PS50082">
    <property type="entry name" value="WD_REPEATS_2"/>
    <property type="match status" value="1"/>
</dbReference>
<dbReference type="PANTHER" id="PTHR22847">
    <property type="entry name" value="WD40 REPEAT PROTEIN"/>
    <property type="match status" value="1"/>
</dbReference>
<organism evidence="5 6">
    <name type="scientific">Streptomyces caledonius</name>
    <dbReference type="NCBI Taxonomy" id="3134107"/>
    <lineage>
        <taxon>Bacteria</taxon>
        <taxon>Bacillati</taxon>
        <taxon>Actinomycetota</taxon>
        <taxon>Actinomycetes</taxon>
        <taxon>Kitasatosporales</taxon>
        <taxon>Streptomycetaceae</taxon>
        <taxon>Streptomyces</taxon>
    </lineage>
</organism>
<name>A0ABU8UDK2_9ACTN</name>
<keyword evidence="1 3" id="KW-0853">WD repeat</keyword>
<evidence type="ECO:0000313" key="6">
    <source>
        <dbReference type="Proteomes" id="UP001382904"/>
    </source>
</evidence>
<gene>
    <name evidence="5" type="ORF">WKI68_41730</name>
</gene>
<keyword evidence="2" id="KW-0677">Repeat</keyword>
<comment type="caution">
    <text evidence="5">The sequence shown here is derived from an EMBL/GenBank/DDBJ whole genome shotgun (WGS) entry which is preliminary data.</text>
</comment>
<accession>A0ABU8UDK2</accession>
<sequence length="450" mass="47618">MSETSEGAPHGVSAMLSNPGLLVAAEPGRALELLERARDPEARFVAAVYRSSVDVHRTLGAGRRRQVLALDAARLGDRDLAAWFAAAELPGEAPAAWTADWASGPDHRLLRTLVGHDGPVTAVATAVVDGRPVVVSGSRDTTVRIWDLATGVPLHDPETGPTDPVSSMAAEVRSVATAVADRKPVAFTLYADETVLVWDLATGRAAGECVRFVESTVLDGRCVVLTRGGERTLCVWDLLTGRQVGSFPWATGLGTLDGRRVVLTVDGIDVDRTVRVWDLSTGSELGESLAVVRTAMLGGHLVAFTSEADRAPRAWELSTGRPVDIAPDDDPARSEAEDLPAVSTVTVVQGRVVAVGLDHEEPEIIGDLAPPARTACRYGAGDRSARRVHRGPHRRSGRDAAHLGPDDRAPPHGRHARDAQHRPGGPATCPFRRPRRRGGAGPAVAPARGP</sequence>
<dbReference type="SUPFAM" id="SSF50978">
    <property type="entry name" value="WD40 repeat-like"/>
    <property type="match status" value="1"/>
</dbReference>
<dbReference type="InterPro" id="IPR001680">
    <property type="entry name" value="WD40_rpt"/>
</dbReference>
<dbReference type="InterPro" id="IPR019775">
    <property type="entry name" value="WD40_repeat_CS"/>
</dbReference>
<feature type="compositionally biased region" description="Basic and acidic residues" evidence="4">
    <location>
        <begin position="397"/>
        <end position="421"/>
    </location>
</feature>
<dbReference type="PROSITE" id="PS00678">
    <property type="entry name" value="WD_REPEATS_1"/>
    <property type="match status" value="1"/>
</dbReference>
<evidence type="ECO:0000313" key="5">
    <source>
        <dbReference type="EMBL" id="MEJ8645976.1"/>
    </source>
</evidence>
<evidence type="ECO:0000256" key="4">
    <source>
        <dbReference type="SAM" id="MobiDB-lite"/>
    </source>
</evidence>
<feature type="region of interest" description="Disordered" evidence="4">
    <location>
        <begin position="320"/>
        <end position="339"/>
    </location>
</feature>
<dbReference type="PROSITE" id="PS50294">
    <property type="entry name" value="WD_REPEATS_REGION"/>
    <property type="match status" value="1"/>
</dbReference>